<dbReference type="PANTHER" id="PTHR38760:SF1">
    <property type="entry name" value="ADENYLATE CYCLASE"/>
    <property type="match status" value="1"/>
</dbReference>
<comment type="caution">
    <text evidence="2">The sequence shown here is derived from an EMBL/GenBank/DDBJ whole genome shotgun (WGS) entry which is preliminary data.</text>
</comment>
<dbReference type="GO" id="GO:0004016">
    <property type="term" value="F:adenylate cyclase activity"/>
    <property type="evidence" value="ECO:0007669"/>
    <property type="project" value="UniProtKB-EC"/>
</dbReference>
<dbReference type="EC" id="4.6.1.1" evidence="2"/>
<gene>
    <name evidence="2" type="primary">cyaA</name>
    <name evidence="2" type="ORF">B3C1_05482</name>
</gene>
<proteinExistence type="predicted"/>
<dbReference type="EMBL" id="AMRI01000006">
    <property type="protein sequence ID" value="EKE75885.1"/>
    <property type="molecule type" value="Genomic_DNA"/>
</dbReference>
<dbReference type="Pfam" id="PF01295">
    <property type="entry name" value="Adenylate_cycl"/>
    <property type="match status" value="1"/>
</dbReference>
<protein>
    <submittedName>
        <fullName evidence="2">Adenylate cyclase</fullName>
        <ecNumber evidence="2">4.6.1.1</ecNumber>
    </submittedName>
</protein>
<evidence type="ECO:0000259" key="1">
    <source>
        <dbReference type="Pfam" id="PF12633"/>
    </source>
</evidence>
<name>K2KEV1_9GAMM</name>
<feature type="domain" description="Adenylate cyclase class-I N-terminal" evidence="1">
    <location>
        <begin position="8"/>
        <end position="194"/>
    </location>
</feature>
<dbReference type="AlphaFoldDB" id="K2KEV1"/>
<accession>K2KEV1</accession>
<dbReference type="GO" id="GO:0006171">
    <property type="term" value="P:cAMP biosynthetic process"/>
    <property type="evidence" value="ECO:0007669"/>
    <property type="project" value="InterPro"/>
</dbReference>
<dbReference type="PIRSF" id="PIRSF001444">
    <property type="entry name" value="Adenylate_cycl"/>
    <property type="match status" value="1"/>
</dbReference>
<keyword evidence="2" id="KW-0456">Lyase</keyword>
<keyword evidence="3" id="KW-1185">Reference proteome</keyword>
<dbReference type="Pfam" id="PF12633">
    <property type="entry name" value="Adenyl_cycl_N"/>
    <property type="match status" value="1"/>
</dbReference>
<dbReference type="RefSeq" id="WP_008483459.1">
    <property type="nucleotide sequence ID" value="NZ_AMRI01000006.1"/>
</dbReference>
<dbReference type="Proteomes" id="UP000006755">
    <property type="component" value="Unassembled WGS sequence"/>
</dbReference>
<organism evidence="2 3">
    <name type="scientific">Gallaecimonas xiamenensis 3-C-1</name>
    <dbReference type="NCBI Taxonomy" id="745411"/>
    <lineage>
        <taxon>Bacteria</taxon>
        <taxon>Pseudomonadati</taxon>
        <taxon>Pseudomonadota</taxon>
        <taxon>Gammaproteobacteria</taxon>
        <taxon>Enterobacterales</taxon>
        <taxon>Gallaecimonadaceae</taxon>
        <taxon>Gallaecimonas</taxon>
    </lineage>
</organism>
<dbReference type="STRING" id="745411.B3C1_05482"/>
<dbReference type="PANTHER" id="PTHR38760">
    <property type="entry name" value="ADENYLATE CYCLASE"/>
    <property type="match status" value="1"/>
</dbReference>
<dbReference type="InterPro" id="IPR000274">
    <property type="entry name" value="Adenylate_cyclase_1"/>
</dbReference>
<sequence length="783" mass="88848">MSNLSLDELTLNIAALHAERRRLARQAMTPQAAMVFDLVPALLHCQHPALPGGEEEAPHGVNGVEDQPLRRRLANRLGIETQTPVQHDIQAVYSMGSTGTLGQTRCSDLDIWVCHRPSLGAAQRAALEAKCQRLTDWGKGQGMDLTFFLIDPDEFRQGNKQGMSGESCGSFQHWLLLDEFYRSAICLAGQLPVWLLISPDDRRPYLQAKAHLFANGVDPEQWIDLGAPDPIPPDEFLGSMLWLLYKGIENPYKALLKLTLMSVYARQFPKVKLLSNEFRRALHQGETEILALDPYVQLEAYLARQGLAPADLEMARGCLYLKCGGDNLMELSQHHAQVLGDLAQSWGWDLARRQQFQAHRDWPLVELKQWHQRLREQMLAGLHEARELFRRTGTVSRLCPIELTVLSRKLDATFAEKPHKLPQLCLPPGVDVGQPTLVVKADDQWQLNCPQSGKTLYQWTELPGLLAWCLLNGFITNQTELKLECDKLDLDTLDSLCRSLTWLSQKPDPADQILAQPAQLERAQILINLEQDATDHIKVKRSDLDCDPLNFGKDREVLVNELTLVLRNTWGEAMVQTFRGERALAELLLVLLPLLPKDALANKRVHIHCFASQLGETIAHRVMDLIAKAQERLAQGPWTLCVGNSKWVFWRQAGELRWQEMTDPVAFYARLSAAKLEQQNRAQDHQVPPPVYGHALCGLVQFFFINRQDGYSLYVSNEHNQISYYHYPAMDKANLVTLISRFYTQKESLCPSTTFNLPQYYELSENEEGWQMQPLTTTTLSEP</sequence>
<evidence type="ECO:0000313" key="2">
    <source>
        <dbReference type="EMBL" id="EKE75885.1"/>
    </source>
</evidence>
<dbReference type="eggNOG" id="COG3072">
    <property type="taxonomic scope" value="Bacteria"/>
</dbReference>
<dbReference type="InterPro" id="IPR024685">
    <property type="entry name" value="Adenylate_cyclase_1_N"/>
</dbReference>
<reference evidence="2 3" key="1">
    <citation type="journal article" date="2012" name="J. Bacteriol.">
        <title>Genome Sequence of Gallaecimonas xiamenensis Type Strain 3-C-1.</title>
        <authorList>
            <person name="Lai Q."/>
            <person name="Wang L."/>
            <person name="Wang W."/>
            <person name="Shao Z."/>
        </authorList>
    </citation>
    <scope>NUCLEOTIDE SEQUENCE [LARGE SCALE GENOMIC DNA]</scope>
    <source>
        <strain evidence="2 3">3-C-1</strain>
    </source>
</reference>
<dbReference type="OrthoDB" id="5571448at2"/>
<evidence type="ECO:0000313" key="3">
    <source>
        <dbReference type="Proteomes" id="UP000006755"/>
    </source>
</evidence>
<dbReference type="PATRIC" id="fig|745411.4.peg.1089"/>